<feature type="compositionally biased region" description="Basic and acidic residues" evidence="2">
    <location>
        <begin position="118"/>
        <end position="129"/>
    </location>
</feature>
<evidence type="ECO:0000256" key="3">
    <source>
        <dbReference type="SAM" id="SignalP"/>
    </source>
</evidence>
<accession>A0ABS7UIH3</accession>
<organism evidence="6 7">
    <name type="scientific">Nocardioides mangrovi</name>
    <dbReference type="NCBI Taxonomy" id="2874580"/>
    <lineage>
        <taxon>Bacteria</taxon>
        <taxon>Bacillati</taxon>
        <taxon>Actinomycetota</taxon>
        <taxon>Actinomycetes</taxon>
        <taxon>Propionibacteriales</taxon>
        <taxon>Nocardioidaceae</taxon>
        <taxon>Nocardioides</taxon>
    </lineage>
</organism>
<dbReference type="SMART" id="SM00644">
    <property type="entry name" value="Ami_2"/>
    <property type="match status" value="1"/>
</dbReference>
<protein>
    <submittedName>
        <fullName evidence="6">N-acetylmuramoyl-L-alanine amidase</fullName>
        <ecNumber evidence="6">3.5.1.28</ecNumber>
    </submittedName>
</protein>
<feature type="region of interest" description="Disordered" evidence="2">
    <location>
        <begin position="189"/>
        <end position="215"/>
    </location>
</feature>
<comment type="caution">
    <text evidence="6">The sequence shown here is derived from an EMBL/GenBank/DDBJ whole genome shotgun (WGS) entry which is preliminary data.</text>
</comment>
<evidence type="ECO:0000256" key="2">
    <source>
        <dbReference type="SAM" id="MobiDB-lite"/>
    </source>
</evidence>
<proteinExistence type="inferred from homology"/>
<feature type="domain" description="Peptidoglycan recognition protein family" evidence="5">
    <location>
        <begin position="204"/>
        <end position="352"/>
    </location>
</feature>
<keyword evidence="7" id="KW-1185">Reference proteome</keyword>
<dbReference type="Proteomes" id="UP000780875">
    <property type="component" value="Unassembled WGS sequence"/>
</dbReference>
<keyword evidence="3" id="KW-0732">Signal</keyword>
<dbReference type="EC" id="3.5.1.28" evidence="6"/>
<dbReference type="SUPFAM" id="SSF55846">
    <property type="entry name" value="N-acetylmuramoyl-L-alanine amidase-like"/>
    <property type="match status" value="1"/>
</dbReference>
<feature type="chain" id="PRO_5046938217" evidence="3">
    <location>
        <begin position="25"/>
        <end position="588"/>
    </location>
</feature>
<evidence type="ECO:0000313" key="7">
    <source>
        <dbReference type="Proteomes" id="UP000780875"/>
    </source>
</evidence>
<dbReference type="InterPro" id="IPR015510">
    <property type="entry name" value="PGRP"/>
</dbReference>
<dbReference type="CDD" id="cd06583">
    <property type="entry name" value="PGRP"/>
    <property type="match status" value="1"/>
</dbReference>
<dbReference type="InterPro" id="IPR013783">
    <property type="entry name" value="Ig-like_fold"/>
</dbReference>
<dbReference type="Gene3D" id="2.60.40.10">
    <property type="entry name" value="Immunoglobulins"/>
    <property type="match status" value="1"/>
</dbReference>
<sequence>MSAPGARRRPLLIGLAGGAAALGAATVAARVSSSLHDGPAGGGPALTLSAESASMSSLSVPLDGQLLTSGSGDTARTARLTTSLHSMVGATWTGAAEPVLRIRSRSEGRWGAWQPLPHLHDRPDARSAEDTDLQSTQPVWTGDSDGIQVEVTGRRPADLTLVLLRPAPLPSDRAAVGKAALAASAADRARRAQDDSATGAVPEPPLLTRKDWGADESWRNGKPRYNSTIQQAHVHHTASGNDYSEDDVPAIIRGFYRYHTGTLGWSDIAYNFLVDRFGRIWVGRAGGPKRPVRGAHTLGFNATSVGTAVIGNFMTATPSKKVLQSIAAIAAWKLQPYGGDPLGTVRVDSEGSDKFRAGRVVALPVIDGHRDTNDTSCPGDHVYEHLPAIRRRAARIIRRAAQPPAVTVVTPSTLTGTPVVGQTLTVTPGTFDPAGTTSTCTWLRDGEVVEGATGLTYLLTGDDLGTVVSARVETTLDGHDPAVEDLAGPGTVEGDTTLTLKVRPHVRSAKVKVRVRVVDADRVPTGTVTITVEGQRQEVALVDGVAVARFGGLRPGAATATATYAGATGLRPAEGSADLVVASRTRHS</sequence>
<dbReference type="Gene3D" id="3.40.80.10">
    <property type="entry name" value="Peptidoglycan recognition protein-like"/>
    <property type="match status" value="1"/>
</dbReference>
<dbReference type="Pfam" id="PF01510">
    <property type="entry name" value="Amidase_2"/>
    <property type="match status" value="1"/>
</dbReference>
<dbReference type="SMART" id="SM00701">
    <property type="entry name" value="PGRP"/>
    <property type="match status" value="1"/>
</dbReference>
<evidence type="ECO:0000259" key="5">
    <source>
        <dbReference type="SMART" id="SM00701"/>
    </source>
</evidence>
<feature type="signal peptide" evidence="3">
    <location>
        <begin position="1"/>
        <end position="24"/>
    </location>
</feature>
<dbReference type="PANTHER" id="PTHR11022:SF41">
    <property type="entry name" value="PEPTIDOGLYCAN-RECOGNITION PROTEIN LC-RELATED"/>
    <property type="match status" value="1"/>
</dbReference>
<dbReference type="PANTHER" id="PTHR11022">
    <property type="entry name" value="PEPTIDOGLYCAN RECOGNITION PROTEIN"/>
    <property type="match status" value="1"/>
</dbReference>
<name>A0ABS7UIH3_9ACTN</name>
<comment type="similarity">
    <text evidence="1">Belongs to the N-acetylmuramoyl-L-alanine amidase 2 family.</text>
</comment>
<feature type="region of interest" description="Disordered" evidence="2">
    <location>
        <begin position="114"/>
        <end position="144"/>
    </location>
</feature>
<dbReference type="EMBL" id="JAIQZJ010000016">
    <property type="protein sequence ID" value="MBZ5740639.1"/>
    <property type="molecule type" value="Genomic_DNA"/>
</dbReference>
<dbReference type="InterPro" id="IPR036505">
    <property type="entry name" value="Amidase/PGRP_sf"/>
</dbReference>
<evidence type="ECO:0000256" key="1">
    <source>
        <dbReference type="ARBA" id="ARBA00007553"/>
    </source>
</evidence>
<evidence type="ECO:0000259" key="4">
    <source>
        <dbReference type="SMART" id="SM00644"/>
    </source>
</evidence>
<gene>
    <name evidence="6" type="ORF">K8U61_20880</name>
</gene>
<dbReference type="InterPro" id="IPR006619">
    <property type="entry name" value="PGRP_domain_met/bac"/>
</dbReference>
<evidence type="ECO:0000313" key="6">
    <source>
        <dbReference type="EMBL" id="MBZ5740639.1"/>
    </source>
</evidence>
<dbReference type="RefSeq" id="WP_224124997.1">
    <property type="nucleotide sequence ID" value="NZ_JAIQZJ010000016.1"/>
</dbReference>
<dbReference type="InterPro" id="IPR002502">
    <property type="entry name" value="Amidase_domain"/>
</dbReference>
<dbReference type="GO" id="GO:0008745">
    <property type="term" value="F:N-acetylmuramoyl-L-alanine amidase activity"/>
    <property type="evidence" value="ECO:0007669"/>
    <property type="project" value="UniProtKB-EC"/>
</dbReference>
<dbReference type="Gene3D" id="2.60.40.2700">
    <property type="match status" value="1"/>
</dbReference>
<reference evidence="6 7" key="1">
    <citation type="submission" date="2021-09" db="EMBL/GenBank/DDBJ databases">
        <title>Whole genome sequence of Nocardioides sp. GBK3QG-3.</title>
        <authorList>
            <person name="Tuo L."/>
        </authorList>
    </citation>
    <scope>NUCLEOTIDE SEQUENCE [LARGE SCALE GENOMIC DNA]</scope>
    <source>
        <strain evidence="6 7">GBK3QG-3</strain>
    </source>
</reference>
<feature type="domain" description="N-acetylmuramoyl-L-alanine amidase" evidence="4">
    <location>
        <begin position="218"/>
        <end position="379"/>
    </location>
</feature>
<keyword evidence="6" id="KW-0378">Hydrolase</keyword>